<keyword evidence="2 7" id="KW-0813">Transport</keyword>
<dbReference type="GeneID" id="90768666"/>
<evidence type="ECO:0000256" key="1">
    <source>
        <dbReference type="ARBA" id="ARBA00004651"/>
    </source>
</evidence>
<dbReference type="OrthoDB" id="9805855at2"/>
<keyword evidence="6 7" id="KW-0472">Membrane</keyword>
<protein>
    <submittedName>
        <fullName evidence="9">ABC transporter permease</fullName>
    </submittedName>
</protein>
<dbReference type="Pfam" id="PF00528">
    <property type="entry name" value="BPD_transp_1"/>
    <property type="match status" value="1"/>
</dbReference>
<evidence type="ECO:0000256" key="5">
    <source>
        <dbReference type="ARBA" id="ARBA00022989"/>
    </source>
</evidence>
<feature type="domain" description="ABC transmembrane type-1" evidence="8">
    <location>
        <begin position="95"/>
        <end position="319"/>
    </location>
</feature>
<gene>
    <name evidence="9" type="ORF">E0E05_15265</name>
</gene>
<feature type="transmembrane region" description="Helical" evidence="7">
    <location>
        <begin position="200"/>
        <end position="219"/>
    </location>
</feature>
<dbReference type="AlphaFoldDB" id="A0A4P6V353"/>
<dbReference type="InterPro" id="IPR045621">
    <property type="entry name" value="BPD_transp_1_N"/>
</dbReference>
<sequence>MVRFLSERIASAALTVVGASLVAFIILRAVPTNPARLIAGPFASDDVIAEVERALGLDKPIYAQYADYLVGFLSGDWGFSYSTGQPVYSLIAERFPASAELALYAFLFAFVGAVLMTVLVSFTRSRWLDRFLRIFAFVNIGIPPFWVSLLFLMLFFEQLGWFPGPVGRGPAPLEAVTGFYTLDYLLAGDVGGFWTALRHLALPAFALALAPMGFLIRLLRANLLDVTHEPFVTVLHSKGVAPLSVHFRHILPNAFLPTLTAGGLILAQLLGGSVLVERIFVWPGVGTLVIDGILRQDYAVVQAFIMLSAFIYIGVNLLVDIAYGYVDPRVRRS</sequence>
<evidence type="ECO:0000256" key="2">
    <source>
        <dbReference type="ARBA" id="ARBA00022448"/>
    </source>
</evidence>
<feature type="transmembrane region" description="Helical" evidence="7">
    <location>
        <begin position="254"/>
        <end position="280"/>
    </location>
</feature>
<keyword evidence="10" id="KW-1185">Reference proteome</keyword>
<dbReference type="CDD" id="cd06261">
    <property type="entry name" value="TM_PBP2"/>
    <property type="match status" value="1"/>
</dbReference>
<feature type="transmembrane region" description="Helical" evidence="7">
    <location>
        <begin position="134"/>
        <end position="156"/>
    </location>
</feature>
<dbReference type="GO" id="GO:0005886">
    <property type="term" value="C:plasma membrane"/>
    <property type="evidence" value="ECO:0007669"/>
    <property type="project" value="UniProtKB-SubCell"/>
</dbReference>
<evidence type="ECO:0000259" key="8">
    <source>
        <dbReference type="PROSITE" id="PS50928"/>
    </source>
</evidence>
<reference evidence="9 10" key="1">
    <citation type="journal article" date="2017" name="Int. J. Syst. Evol. Microbiol.">
        <title>Roseitalea porphyridii gen. nov., sp. nov., isolated from a red alga, and reclassification of Hoeflea suaedae Chung et al. 2013 as Pseudohoeflea suaedae gen. nov., comb. nov.</title>
        <authorList>
            <person name="Hyeon J.W."/>
            <person name="Jeong S.E."/>
            <person name="Baek K."/>
            <person name="Jeon C.O."/>
        </authorList>
    </citation>
    <scope>NUCLEOTIDE SEQUENCE [LARGE SCALE GENOMIC DNA]</scope>
    <source>
        <strain evidence="9 10">MA7-20</strain>
    </source>
</reference>
<dbReference type="Proteomes" id="UP000293719">
    <property type="component" value="Chromosome"/>
</dbReference>
<dbReference type="RefSeq" id="WP_131617491.1">
    <property type="nucleotide sequence ID" value="NZ_CP036532.1"/>
</dbReference>
<dbReference type="KEGG" id="rpod:E0E05_15265"/>
<keyword evidence="5 7" id="KW-1133">Transmembrane helix</keyword>
<keyword evidence="4 7" id="KW-0812">Transmembrane</keyword>
<comment type="similarity">
    <text evidence="7">Belongs to the binding-protein-dependent transport system permease family.</text>
</comment>
<dbReference type="SUPFAM" id="SSF161098">
    <property type="entry name" value="MetI-like"/>
    <property type="match status" value="1"/>
</dbReference>
<evidence type="ECO:0000256" key="7">
    <source>
        <dbReference type="RuleBase" id="RU363032"/>
    </source>
</evidence>
<evidence type="ECO:0000256" key="6">
    <source>
        <dbReference type="ARBA" id="ARBA00023136"/>
    </source>
</evidence>
<dbReference type="Gene3D" id="1.10.3720.10">
    <property type="entry name" value="MetI-like"/>
    <property type="match status" value="1"/>
</dbReference>
<comment type="subcellular location">
    <subcellularLocation>
        <location evidence="1 7">Cell membrane</location>
        <topology evidence="1 7">Multi-pass membrane protein</topology>
    </subcellularLocation>
</comment>
<evidence type="ECO:0000256" key="4">
    <source>
        <dbReference type="ARBA" id="ARBA00022692"/>
    </source>
</evidence>
<feature type="transmembrane region" description="Helical" evidence="7">
    <location>
        <begin position="101"/>
        <end position="122"/>
    </location>
</feature>
<dbReference type="PANTHER" id="PTHR43163:SF6">
    <property type="entry name" value="DIPEPTIDE TRANSPORT SYSTEM PERMEASE PROTEIN DPPB-RELATED"/>
    <property type="match status" value="1"/>
</dbReference>
<evidence type="ECO:0000256" key="3">
    <source>
        <dbReference type="ARBA" id="ARBA00022475"/>
    </source>
</evidence>
<evidence type="ECO:0000313" key="10">
    <source>
        <dbReference type="Proteomes" id="UP000293719"/>
    </source>
</evidence>
<accession>A0A4P6V353</accession>
<proteinExistence type="inferred from homology"/>
<dbReference type="GO" id="GO:0071916">
    <property type="term" value="F:dipeptide transmembrane transporter activity"/>
    <property type="evidence" value="ECO:0007669"/>
    <property type="project" value="TreeGrafter"/>
</dbReference>
<dbReference type="Pfam" id="PF19300">
    <property type="entry name" value="BPD_transp_1_N"/>
    <property type="match status" value="1"/>
</dbReference>
<dbReference type="PANTHER" id="PTHR43163">
    <property type="entry name" value="DIPEPTIDE TRANSPORT SYSTEM PERMEASE PROTEIN DPPB-RELATED"/>
    <property type="match status" value="1"/>
</dbReference>
<name>A0A4P6V353_9HYPH</name>
<evidence type="ECO:0000313" key="9">
    <source>
        <dbReference type="EMBL" id="QBK31842.1"/>
    </source>
</evidence>
<dbReference type="InterPro" id="IPR000515">
    <property type="entry name" value="MetI-like"/>
</dbReference>
<dbReference type="PROSITE" id="PS50928">
    <property type="entry name" value="ABC_TM1"/>
    <property type="match status" value="1"/>
</dbReference>
<feature type="transmembrane region" description="Helical" evidence="7">
    <location>
        <begin position="12"/>
        <end position="30"/>
    </location>
</feature>
<feature type="transmembrane region" description="Helical" evidence="7">
    <location>
        <begin position="300"/>
        <end position="326"/>
    </location>
</feature>
<organism evidence="9 10">
    <name type="scientific">Roseitalea porphyridii</name>
    <dbReference type="NCBI Taxonomy" id="1852022"/>
    <lineage>
        <taxon>Bacteria</taxon>
        <taxon>Pseudomonadati</taxon>
        <taxon>Pseudomonadota</taxon>
        <taxon>Alphaproteobacteria</taxon>
        <taxon>Hyphomicrobiales</taxon>
        <taxon>Ahrensiaceae</taxon>
        <taxon>Roseitalea</taxon>
    </lineage>
</organism>
<dbReference type="InterPro" id="IPR035906">
    <property type="entry name" value="MetI-like_sf"/>
</dbReference>
<keyword evidence="3" id="KW-1003">Cell membrane</keyword>
<dbReference type="EMBL" id="CP036532">
    <property type="protein sequence ID" value="QBK31842.1"/>
    <property type="molecule type" value="Genomic_DNA"/>
</dbReference>